<gene>
    <name evidence="5" type="ORF">CCH79_00009870</name>
</gene>
<dbReference type="STRING" id="33528.ENSGAFP00000010114"/>
<feature type="compositionally biased region" description="Basic residues" evidence="3">
    <location>
        <begin position="699"/>
        <end position="724"/>
    </location>
</feature>
<dbReference type="Proteomes" id="UP000250572">
    <property type="component" value="Unassembled WGS sequence"/>
</dbReference>
<accession>A0A315V516</accession>
<dbReference type="AlphaFoldDB" id="A0A315V516"/>
<feature type="compositionally biased region" description="Polar residues" evidence="3">
    <location>
        <begin position="578"/>
        <end position="590"/>
    </location>
</feature>
<sequence>MSKSPTPKGTPVQRSPSDGVPESLQSPQHSTPVSGHKKRISSLLQSPSFREELDVLIQEQMKKGGSSSNLWALRQLADFMASHGSPAALPVSPSNMMMVTPVNDLHGWEPGSLVKGERLMRCKLASTHRLFDLYGWAQLSHTLLTLRVSKEQEHFLVLPEGLAYSEVAGSSLVKVNLLGEVVEKGTTNLQVDTDKFSLHSAIYSARPDVRCLLHLHTPATAAVSQCGMTVTLPTCSEETPVRSDSRKANVFYPPRLTVYRLQVSAMKSGLLPLSHEALLVGDVAYYDYNGVVGEEEDRMELQKSLGPTCKVLVLRNHGIVALGESMEEAFYTIYHIQAACQIQVSALCSSGGEHNLIMLDRAIHKPNPTGTVSWAGSTFGPLHKSRTGEHEFEALMRTLDNLGYRTGYAYRFPVLLERSRTRREVEVPATVTVFHQFDDDGVHPALRQHPFAQRQQQERTRWLNTPNTYQKVSQEQASPGHQRTTWLKTEELTQAGSTAIKIENPNQFVPLFTNPQEVIETRNKASPSSVLFPSNAPTEPHLFTDPIMLYSDTATEPSGYEDSGTAVASPRKRHNRRQPSGTSSTGSDPETLQLIPTPVSPPKVPPEPEPPNPFNELTDKELEEYRKEVERKRDGGTDAMEVHNDSPVIQNGGDEEKQVTKELEEGMKALSTNDTSSTPAAPPIKPQGGTPEGSPCKSPSKKKKKFKPPSFLKKSKKQKEKVET</sequence>
<dbReference type="GO" id="GO:0005886">
    <property type="term" value="C:plasma membrane"/>
    <property type="evidence" value="ECO:0007669"/>
    <property type="project" value="UniProtKB-SubCell"/>
</dbReference>
<dbReference type="Gene3D" id="3.40.225.10">
    <property type="entry name" value="Class II aldolase/adducin N-terminal domain"/>
    <property type="match status" value="1"/>
</dbReference>
<dbReference type="GO" id="GO:0005856">
    <property type="term" value="C:cytoskeleton"/>
    <property type="evidence" value="ECO:0007669"/>
    <property type="project" value="TreeGrafter"/>
</dbReference>
<evidence type="ECO:0000313" key="6">
    <source>
        <dbReference type="Proteomes" id="UP000250572"/>
    </source>
</evidence>
<organism evidence="5 6">
    <name type="scientific">Gambusia affinis</name>
    <name type="common">Western mosquitofish</name>
    <name type="synonym">Heterandria affinis</name>
    <dbReference type="NCBI Taxonomy" id="33528"/>
    <lineage>
        <taxon>Eukaryota</taxon>
        <taxon>Metazoa</taxon>
        <taxon>Chordata</taxon>
        <taxon>Craniata</taxon>
        <taxon>Vertebrata</taxon>
        <taxon>Euteleostomi</taxon>
        <taxon>Actinopterygii</taxon>
        <taxon>Neopterygii</taxon>
        <taxon>Teleostei</taxon>
        <taxon>Neoteleostei</taxon>
        <taxon>Acanthomorphata</taxon>
        <taxon>Ovalentaria</taxon>
        <taxon>Atherinomorphae</taxon>
        <taxon>Cyprinodontiformes</taxon>
        <taxon>Poeciliidae</taxon>
        <taxon>Poeciliinae</taxon>
        <taxon>Gambusia</taxon>
    </lineage>
</organism>
<feature type="compositionally biased region" description="Pro residues" evidence="3">
    <location>
        <begin position="598"/>
        <end position="613"/>
    </location>
</feature>
<evidence type="ECO:0000313" key="5">
    <source>
        <dbReference type="EMBL" id="PWA18431.1"/>
    </source>
</evidence>
<keyword evidence="6" id="KW-1185">Reference proteome</keyword>
<dbReference type="GO" id="GO:0014069">
    <property type="term" value="C:postsynaptic density"/>
    <property type="evidence" value="ECO:0007669"/>
    <property type="project" value="TreeGrafter"/>
</dbReference>
<dbReference type="SUPFAM" id="SSF53639">
    <property type="entry name" value="AraD/HMP-PK domain-like"/>
    <property type="match status" value="2"/>
</dbReference>
<dbReference type="InterPro" id="IPR001303">
    <property type="entry name" value="Aldolase_II/adducin_N"/>
</dbReference>
<feature type="region of interest" description="Disordered" evidence="3">
    <location>
        <begin position="1"/>
        <end position="41"/>
    </location>
</feature>
<dbReference type="InterPro" id="IPR051017">
    <property type="entry name" value="Aldolase-II_Adducin_sf"/>
</dbReference>
<dbReference type="EMBL" id="NHOQ01002301">
    <property type="protein sequence ID" value="PWA18431.1"/>
    <property type="molecule type" value="Genomic_DNA"/>
</dbReference>
<dbReference type="SMART" id="SM01007">
    <property type="entry name" value="Aldolase_II"/>
    <property type="match status" value="1"/>
</dbReference>
<dbReference type="PANTHER" id="PTHR10672:SF6">
    <property type="entry name" value="BETA-ADDUCIN"/>
    <property type="match status" value="1"/>
</dbReference>
<feature type="compositionally biased region" description="Basic and acidic residues" evidence="3">
    <location>
        <begin position="654"/>
        <end position="667"/>
    </location>
</feature>
<evidence type="ECO:0000256" key="3">
    <source>
        <dbReference type="SAM" id="MobiDB-lite"/>
    </source>
</evidence>
<evidence type="ECO:0000259" key="4">
    <source>
        <dbReference type="SMART" id="SM01007"/>
    </source>
</evidence>
<evidence type="ECO:0000256" key="2">
    <source>
        <dbReference type="ARBA" id="ARBA00006274"/>
    </source>
</evidence>
<feature type="domain" description="Class II aldolase/adducin N-terminal" evidence="4">
    <location>
        <begin position="122"/>
        <end position="344"/>
    </location>
</feature>
<feature type="compositionally biased region" description="Basic and acidic residues" evidence="3">
    <location>
        <begin position="617"/>
        <end position="644"/>
    </location>
</feature>
<dbReference type="PANTHER" id="PTHR10672">
    <property type="entry name" value="ADDUCIN"/>
    <property type="match status" value="1"/>
</dbReference>
<dbReference type="GO" id="GO:0051015">
    <property type="term" value="F:actin filament binding"/>
    <property type="evidence" value="ECO:0007669"/>
    <property type="project" value="TreeGrafter"/>
</dbReference>
<evidence type="ECO:0000256" key="1">
    <source>
        <dbReference type="ARBA" id="ARBA00004413"/>
    </source>
</evidence>
<proteinExistence type="inferred from homology"/>
<comment type="subcellular location">
    <subcellularLocation>
        <location evidence="1">Cell membrane</location>
        <topology evidence="1">Peripheral membrane protein</topology>
        <orientation evidence="1">Cytoplasmic side</orientation>
    </subcellularLocation>
</comment>
<protein>
    <recommendedName>
        <fullName evidence="4">Class II aldolase/adducin N-terminal domain-containing protein</fullName>
    </recommendedName>
</protein>
<feature type="region of interest" description="Disordered" evidence="3">
    <location>
        <begin position="553"/>
        <end position="724"/>
    </location>
</feature>
<reference evidence="5 6" key="1">
    <citation type="journal article" date="2018" name="G3 (Bethesda)">
        <title>A High-Quality Reference Genome for the Invasive Mosquitofish Gambusia affinis Using a Chicago Library.</title>
        <authorList>
            <person name="Hoffberg S.L."/>
            <person name="Troendle N.J."/>
            <person name="Glenn T.C."/>
            <person name="Mahmud O."/>
            <person name="Louha S."/>
            <person name="Chalopin D."/>
            <person name="Bennetzen J.L."/>
            <person name="Mauricio R."/>
        </authorList>
    </citation>
    <scope>NUCLEOTIDE SEQUENCE [LARGE SCALE GENOMIC DNA]</scope>
    <source>
        <strain evidence="5">NE01/NJP1002.9</strain>
        <tissue evidence="5">Muscle</tissue>
    </source>
</reference>
<dbReference type="Pfam" id="PF00596">
    <property type="entry name" value="Aldolase_II"/>
    <property type="match status" value="1"/>
</dbReference>
<dbReference type="GO" id="GO:0051016">
    <property type="term" value="P:barbed-end actin filament capping"/>
    <property type="evidence" value="ECO:0007669"/>
    <property type="project" value="TreeGrafter"/>
</dbReference>
<feature type="compositionally biased region" description="Polar residues" evidence="3">
    <location>
        <begin position="1"/>
        <end position="16"/>
    </location>
</feature>
<comment type="similarity">
    <text evidence="2">Belongs to the aldolase class II family. Adducin subfamily.</text>
</comment>
<name>A0A315V516_GAMAF</name>
<dbReference type="InterPro" id="IPR036409">
    <property type="entry name" value="Aldolase_II/adducin_N_sf"/>
</dbReference>
<feature type="compositionally biased region" description="Polar residues" evidence="3">
    <location>
        <begin position="23"/>
        <end position="33"/>
    </location>
</feature>
<feature type="compositionally biased region" description="Polar residues" evidence="3">
    <location>
        <begin position="670"/>
        <end position="679"/>
    </location>
</feature>
<comment type="caution">
    <text evidence="5">The sequence shown here is derived from an EMBL/GenBank/DDBJ whole genome shotgun (WGS) entry which is preliminary data.</text>
</comment>